<feature type="transmembrane region" description="Helical" evidence="2">
    <location>
        <begin position="7"/>
        <end position="24"/>
    </location>
</feature>
<reference evidence="3" key="1">
    <citation type="submission" date="2022-10" db="EMBL/GenBank/DDBJ databases">
        <title>Rhodococcus sp.75.</title>
        <authorList>
            <person name="Sun M."/>
        </authorList>
    </citation>
    <scope>NUCLEOTIDE SEQUENCE</scope>
    <source>
        <strain evidence="3">75</strain>
    </source>
</reference>
<keyword evidence="2" id="KW-0472">Membrane</keyword>
<dbReference type="RefSeq" id="WP_265384117.1">
    <property type="nucleotide sequence ID" value="NZ_CP110615.1"/>
</dbReference>
<evidence type="ECO:0000256" key="1">
    <source>
        <dbReference type="SAM" id="MobiDB-lite"/>
    </source>
</evidence>
<dbReference type="Proteomes" id="UP001164965">
    <property type="component" value="Chromosome"/>
</dbReference>
<keyword evidence="4" id="KW-1185">Reference proteome</keyword>
<keyword evidence="2" id="KW-0812">Transmembrane</keyword>
<sequence>MSHGRDVLAVTAGVLAGLTILVLWGPGAVFPLLLLGATVAVVGHEVHAARPRPDTPTGPPTPSGSLLVLPPSPEASSLARWSDPDLGRAWQTTLTQLQHHHNATPTGFAAWIASGTRAGSDPTRYLTTPSRTP</sequence>
<gene>
    <name evidence="3" type="ORF">RHODO2019_06160</name>
</gene>
<proteinExistence type="predicted"/>
<protein>
    <submittedName>
        <fullName evidence="3">Uncharacterized protein</fullName>
    </submittedName>
</protein>
<evidence type="ECO:0000313" key="4">
    <source>
        <dbReference type="Proteomes" id="UP001164965"/>
    </source>
</evidence>
<name>A0ABY6P3B9_9NOCA</name>
<keyword evidence="2" id="KW-1133">Transmembrane helix</keyword>
<feature type="region of interest" description="Disordered" evidence="1">
    <location>
        <begin position="49"/>
        <end position="80"/>
    </location>
</feature>
<evidence type="ECO:0000256" key="2">
    <source>
        <dbReference type="SAM" id="Phobius"/>
    </source>
</evidence>
<evidence type="ECO:0000313" key="3">
    <source>
        <dbReference type="EMBL" id="UZJ26013.1"/>
    </source>
</evidence>
<dbReference type="EMBL" id="CP110615">
    <property type="protein sequence ID" value="UZJ26013.1"/>
    <property type="molecule type" value="Genomic_DNA"/>
</dbReference>
<organism evidence="3 4">
    <name type="scientific">Rhodococcus antarcticus</name>
    <dbReference type="NCBI Taxonomy" id="2987751"/>
    <lineage>
        <taxon>Bacteria</taxon>
        <taxon>Bacillati</taxon>
        <taxon>Actinomycetota</taxon>
        <taxon>Actinomycetes</taxon>
        <taxon>Mycobacteriales</taxon>
        <taxon>Nocardiaceae</taxon>
        <taxon>Rhodococcus</taxon>
    </lineage>
</organism>
<accession>A0ABY6P3B9</accession>